<organism evidence="1 2">
    <name type="scientific">Saguinus oedipus</name>
    <name type="common">Cotton-top tamarin</name>
    <name type="synonym">Oedipomidas oedipus</name>
    <dbReference type="NCBI Taxonomy" id="9490"/>
    <lineage>
        <taxon>Eukaryota</taxon>
        <taxon>Metazoa</taxon>
        <taxon>Chordata</taxon>
        <taxon>Craniata</taxon>
        <taxon>Vertebrata</taxon>
        <taxon>Euteleostomi</taxon>
        <taxon>Mammalia</taxon>
        <taxon>Eutheria</taxon>
        <taxon>Euarchontoglires</taxon>
        <taxon>Primates</taxon>
        <taxon>Haplorrhini</taxon>
        <taxon>Platyrrhini</taxon>
        <taxon>Cebidae</taxon>
        <taxon>Callitrichinae</taxon>
        <taxon>Saguinus</taxon>
    </lineage>
</organism>
<reference evidence="1 2" key="1">
    <citation type="submission" date="2023-05" db="EMBL/GenBank/DDBJ databases">
        <title>B98-5 Cell Line De Novo Hybrid Assembly: An Optical Mapping Approach.</title>
        <authorList>
            <person name="Kananen K."/>
            <person name="Auerbach J.A."/>
            <person name="Kautto E."/>
            <person name="Blachly J.S."/>
        </authorList>
    </citation>
    <scope>NUCLEOTIDE SEQUENCE [LARGE SCALE GENOMIC DNA]</scope>
    <source>
        <strain evidence="1">B95-8</strain>
        <tissue evidence="1">Cell line</tissue>
    </source>
</reference>
<evidence type="ECO:0000313" key="2">
    <source>
        <dbReference type="Proteomes" id="UP001266305"/>
    </source>
</evidence>
<keyword evidence="2" id="KW-1185">Reference proteome</keyword>
<protein>
    <submittedName>
        <fullName evidence="1">Uncharacterized protein</fullName>
    </submittedName>
</protein>
<sequence>MFAYEHGMGSQGAGPLLSAVPDSAALYVACALRDRNPGPEAAAQCILGRRSHGVSCPFHLCPPSACGLRAAAPGLHAGRCPAFQHRSVLRGDPDEARAFATGLGARAGRASRPRQLQAGVTRGAAGSLPAPLPNCV</sequence>
<dbReference type="Proteomes" id="UP001266305">
    <property type="component" value="Unassembled WGS sequence"/>
</dbReference>
<dbReference type="EMBL" id="JASSZA010000011">
    <property type="protein sequence ID" value="KAK2097709.1"/>
    <property type="molecule type" value="Genomic_DNA"/>
</dbReference>
<accession>A0ABQ9UKX9</accession>
<comment type="caution">
    <text evidence="1">The sequence shown here is derived from an EMBL/GenBank/DDBJ whole genome shotgun (WGS) entry which is preliminary data.</text>
</comment>
<gene>
    <name evidence="1" type="ORF">P7K49_023160</name>
</gene>
<name>A0ABQ9UKX9_SAGOE</name>
<evidence type="ECO:0000313" key="1">
    <source>
        <dbReference type="EMBL" id="KAK2097709.1"/>
    </source>
</evidence>
<proteinExistence type="predicted"/>